<dbReference type="RefSeq" id="WP_375356959.1">
    <property type="nucleotide sequence ID" value="NZ_JBHHMI010000018.1"/>
</dbReference>
<dbReference type="Gene3D" id="2.60.120.260">
    <property type="entry name" value="Galactose-binding domain-like"/>
    <property type="match status" value="1"/>
</dbReference>
<dbReference type="Proteomes" id="UP001580346">
    <property type="component" value="Unassembled WGS sequence"/>
</dbReference>
<comment type="caution">
    <text evidence="2">The sequence shown here is derived from an EMBL/GenBank/DDBJ whole genome shotgun (WGS) entry which is preliminary data.</text>
</comment>
<evidence type="ECO:0000313" key="2">
    <source>
        <dbReference type="EMBL" id="MFB5268701.1"/>
    </source>
</evidence>
<dbReference type="InterPro" id="IPR008979">
    <property type="entry name" value="Galactose-bd-like_sf"/>
</dbReference>
<feature type="domain" description="F5/8 type C" evidence="1">
    <location>
        <begin position="21"/>
        <end position="132"/>
    </location>
</feature>
<dbReference type="SUPFAM" id="SSF49785">
    <property type="entry name" value="Galactose-binding domain-like"/>
    <property type="match status" value="1"/>
</dbReference>
<name>A0ABV5AWW7_9BACL</name>
<dbReference type="InterPro" id="IPR000421">
    <property type="entry name" value="FA58C"/>
</dbReference>
<keyword evidence="3" id="KW-1185">Reference proteome</keyword>
<protein>
    <submittedName>
        <fullName evidence="2">Discoidin domain-containing protein</fullName>
    </submittedName>
</protein>
<gene>
    <name evidence="2" type="ORF">ACE41H_18210</name>
</gene>
<proteinExistence type="predicted"/>
<evidence type="ECO:0000313" key="3">
    <source>
        <dbReference type="Proteomes" id="UP001580346"/>
    </source>
</evidence>
<dbReference type="Pfam" id="PF00754">
    <property type="entry name" value="F5_F8_type_C"/>
    <property type="match status" value="1"/>
</dbReference>
<sequence>MNLRKEPSSGSSTNLALGATITADSTYPGYSVTRINDGDRNTTVGGAYSWANDNRTPLPQYVTVEMLKAASINRIDLYTSAEYPLADYDLEYWNGSAWISLVKVTANTETYRTHSFAGVQTSKVRVVARKGPSHQLGYVRINELEIC</sequence>
<accession>A0ABV5AWW7</accession>
<evidence type="ECO:0000259" key="1">
    <source>
        <dbReference type="Pfam" id="PF00754"/>
    </source>
</evidence>
<reference evidence="2 3" key="1">
    <citation type="submission" date="2024-09" db="EMBL/GenBank/DDBJ databases">
        <title>Paenibacillus zeirhizospherea sp. nov., isolated from surface of the maize (Zea mays) roots in a horticulture field, Hungary.</title>
        <authorList>
            <person name="Marton D."/>
            <person name="Farkas M."/>
            <person name="Bedics A."/>
            <person name="Toth E."/>
            <person name="Tancsics A."/>
            <person name="Boka K."/>
            <person name="Maroti G."/>
            <person name="Kriszt B."/>
            <person name="Cserhati M."/>
        </authorList>
    </citation>
    <scope>NUCLEOTIDE SEQUENCE [LARGE SCALE GENOMIC DNA]</scope>
    <source>
        <strain evidence="2 3">KCTC 33519</strain>
    </source>
</reference>
<dbReference type="EMBL" id="JBHHMI010000018">
    <property type="protein sequence ID" value="MFB5268701.1"/>
    <property type="molecule type" value="Genomic_DNA"/>
</dbReference>
<organism evidence="2 3">
    <name type="scientific">Paenibacillus enshidis</name>
    <dbReference type="NCBI Taxonomy" id="1458439"/>
    <lineage>
        <taxon>Bacteria</taxon>
        <taxon>Bacillati</taxon>
        <taxon>Bacillota</taxon>
        <taxon>Bacilli</taxon>
        <taxon>Bacillales</taxon>
        <taxon>Paenibacillaceae</taxon>
        <taxon>Paenibacillus</taxon>
    </lineage>
</organism>